<evidence type="ECO:0000313" key="3">
    <source>
        <dbReference type="Proteomes" id="UP000183794"/>
    </source>
</evidence>
<dbReference type="Proteomes" id="UP000183794">
    <property type="component" value="Unassembled WGS sequence"/>
</dbReference>
<dbReference type="RefSeq" id="WP_045111546.1">
    <property type="nucleotide sequence ID" value="NZ_CAWRBC010000159.1"/>
</dbReference>
<feature type="transmembrane region" description="Helical" evidence="1">
    <location>
        <begin position="6"/>
        <end position="24"/>
    </location>
</feature>
<evidence type="ECO:0000313" key="2">
    <source>
        <dbReference type="EMBL" id="SGY96789.1"/>
    </source>
</evidence>
<dbReference type="EMBL" id="FPLD01000052">
    <property type="protein sequence ID" value="SGY96789.1"/>
    <property type="molecule type" value="Genomic_DNA"/>
</dbReference>
<name>A0A1L0DTX1_9GAMM</name>
<proteinExistence type="predicted"/>
<feature type="transmembrane region" description="Helical" evidence="1">
    <location>
        <begin position="44"/>
        <end position="63"/>
    </location>
</feature>
<sequence length="66" mass="7597">MALLMAMVLITLLSVTYISIYFLIYGLAPIEMSMRINKHRLKRLILNCAAYTLLVLGLFYPTLFLI</sequence>
<dbReference type="AlphaFoldDB" id="A0A1L0DTX1"/>
<organism evidence="2 3">
    <name type="scientific">Moritella viscosa</name>
    <dbReference type="NCBI Taxonomy" id="80854"/>
    <lineage>
        <taxon>Bacteria</taxon>
        <taxon>Pseudomonadati</taxon>
        <taxon>Pseudomonadota</taxon>
        <taxon>Gammaproteobacteria</taxon>
        <taxon>Alteromonadales</taxon>
        <taxon>Moritellaceae</taxon>
        <taxon>Moritella</taxon>
    </lineage>
</organism>
<keyword evidence="1" id="KW-0472">Membrane</keyword>
<evidence type="ECO:0000256" key="1">
    <source>
        <dbReference type="SAM" id="Phobius"/>
    </source>
</evidence>
<keyword evidence="1" id="KW-1133">Transmembrane helix</keyword>
<accession>A0A1L0DTX1</accession>
<reference evidence="2 3" key="1">
    <citation type="submission" date="2016-11" db="EMBL/GenBank/DDBJ databases">
        <authorList>
            <person name="Jaros S."/>
            <person name="Januszkiewicz K."/>
            <person name="Wedrychowicz H."/>
        </authorList>
    </citation>
    <scope>NUCLEOTIDE SEQUENCE [LARGE SCALE GENOMIC DNA]</scope>
    <source>
        <strain evidence="2">NVI 5450</strain>
    </source>
</reference>
<protein>
    <submittedName>
        <fullName evidence="2">Uncharacterized protein</fullName>
    </submittedName>
</protein>
<gene>
    <name evidence="2" type="ORF">NVI5450_1880</name>
</gene>
<keyword evidence="1" id="KW-0812">Transmembrane</keyword>